<proteinExistence type="inferred from homology"/>
<dbReference type="PANTHER" id="PTHR13285">
    <property type="entry name" value="ACYLTRANSFERASE"/>
    <property type="match status" value="1"/>
</dbReference>
<keyword evidence="7 14" id="KW-0812">Transmembrane</keyword>
<evidence type="ECO:0000256" key="6">
    <source>
        <dbReference type="ARBA" id="ARBA00022679"/>
    </source>
</evidence>
<accession>A0A939HNG0</accession>
<feature type="transmembrane region" description="Helical" evidence="14">
    <location>
        <begin position="75"/>
        <end position="92"/>
    </location>
</feature>
<evidence type="ECO:0000313" key="16">
    <source>
        <dbReference type="Proteomes" id="UP000664073"/>
    </source>
</evidence>
<dbReference type="InterPro" id="IPR024194">
    <property type="entry name" value="Ac/AlaTfrase_AlgI/DltB"/>
</dbReference>
<dbReference type="GO" id="GO:0042121">
    <property type="term" value="P:alginic acid biosynthetic process"/>
    <property type="evidence" value="ECO:0007669"/>
    <property type="project" value="UniProtKB-KW"/>
</dbReference>
<feature type="transmembrane region" description="Helical" evidence="14">
    <location>
        <begin position="7"/>
        <end position="28"/>
    </location>
</feature>
<evidence type="ECO:0000256" key="11">
    <source>
        <dbReference type="ARBA" id="ARBA00023315"/>
    </source>
</evidence>
<organism evidence="15 16">
    <name type="scientific">Acetobacter garciniae</name>
    <dbReference type="NCBI Taxonomy" id="2817435"/>
    <lineage>
        <taxon>Bacteria</taxon>
        <taxon>Pseudomonadati</taxon>
        <taxon>Pseudomonadota</taxon>
        <taxon>Alphaproteobacteria</taxon>
        <taxon>Acetobacterales</taxon>
        <taxon>Acetobacteraceae</taxon>
        <taxon>Acetobacter</taxon>
    </lineage>
</organism>
<dbReference type="AlphaFoldDB" id="A0A939HNG0"/>
<name>A0A939HNG0_9PROT</name>
<evidence type="ECO:0000256" key="13">
    <source>
        <dbReference type="PIRNR" id="PIRNR016636"/>
    </source>
</evidence>
<dbReference type="PIRSF" id="PIRSF500217">
    <property type="entry name" value="AlgI"/>
    <property type="match status" value="1"/>
</dbReference>
<evidence type="ECO:0000256" key="7">
    <source>
        <dbReference type="ARBA" id="ARBA00022692"/>
    </source>
</evidence>
<gene>
    <name evidence="15" type="ORF">J2D77_10125</name>
</gene>
<comment type="similarity">
    <text evidence="3 13">Belongs to the membrane-bound acyltransferase family.</text>
</comment>
<evidence type="ECO:0000256" key="12">
    <source>
        <dbReference type="ARBA" id="ARBA00031030"/>
    </source>
</evidence>
<feature type="transmembrane region" description="Helical" evidence="14">
    <location>
        <begin position="244"/>
        <end position="262"/>
    </location>
</feature>
<evidence type="ECO:0000256" key="2">
    <source>
        <dbReference type="ARBA" id="ARBA00005182"/>
    </source>
</evidence>
<evidence type="ECO:0000256" key="3">
    <source>
        <dbReference type="ARBA" id="ARBA00010323"/>
    </source>
</evidence>
<dbReference type="RefSeq" id="WP_207846163.1">
    <property type="nucleotide sequence ID" value="NZ_JAFVMH010000004.1"/>
</dbReference>
<comment type="caution">
    <text evidence="15">The sequence shown here is derived from an EMBL/GenBank/DDBJ whole genome shotgun (WGS) entry which is preliminary data.</text>
</comment>
<dbReference type="Pfam" id="PF03062">
    <property type="entry name" value="MBOAT"/>
    <property type="match status" value="1"/>
</dbReference>
<feature type="transmembrane region" description="Helical" evidence="14">
    <location>
        <begin position="424"/>
        <end position="448"/>
    </location>
</feature>
<reference evidence="15" key="1">
    <citation type="submission" date="2021-03" db="EMBL/GenBank/DDBJ databases">
        <title>The complete genome sequence of Acetobacter sp. TBRC 12339.</title>
        <authorList>
            <person name="Charoenyingcharoen P."/>
            <person name="Yukphan P."/>
        </authorList>
    </citation>
    <scope>NUCLEOTIDE SEQUENCE</scope>
    <source>
        <strain evidence="15">TBRC 12339</strain>
    </source>
</reference>
<dbReference type="EMBL" id="JAFVMH010000004">
    <property type="protein sequence ID" value="MBO1325506.1"/>
    <property type="molecule type" value="Genomic_DNA"/>
</dbReference>
<dbReference type="InterPro" id="IPR028362">
    <property type="entry name" value="AlgI"/>
</dbReference>
<dbReference type="PIRSF" id="PIRSF016636">
    <property type="entry name" value="AlgI_DltB"/>
    <property type="match status" value="1"/>
</dbReference>
<dbReference type="GO" id="GO:0005886">
    <property type="term" value="C:plasma membrane"/>
    <property type="evidence" value="ECO:0007669"/>
    <property type="project" value="UniProtKB-SubCell"/>
</dbReference>
<feature type="transmembrane region" description="Helical" evidence="14">
    <location>
        <begin position="282"/>
        <end position="300"/>
    </location>
</feature>
<dbReference type="Proteomes" id="UP000664073">
    <property type="component" value="Unassembled WGS sequence"/>
</dbReference>
<evidence type="ECO:0000256" key="9">
    <source>
        <dbReference type="ARBA" id="ARBA00022989"/>
    </source>
</evidence>
<keyword evidence="10 13" id="KW-0472">Membrane</keyword>
<evidence type="ECO:0000313" key="15">
    <source>
        <dbReference type="EMBL" id="MBO1325506.1"/>
    </source>
</evidence>
<feature type="transmembrane region" description="Helical" evidence="14">
    <location>
        <begin position="345"/>
        <end position="362"/>
    </location>
</feature>
<keyword evidence="6 13" id="KW-0808">Transferase</keyword>
<feature type="transmembrane region" description="Helical" evidence="14">
    <location>
        <begin position="112"/>
        <end position="133"/>
    </location>
</feature>
<keyword evidence="9 14" id="KW-1133">Transmembrane helix</keyword>
<feature type="transmembrane region" description="Helical" evidence="14">
    <location>
        <begin position="145"/>
        <end position="163"/>
    </location>
</feature>
<dbReference type="GO" id="GO:0016746">
    <property type="term" value="F:acyltransferase activity"/>
    <property type="evidence" value="ECO:0007669"/>
    <property type="project" value="UniProtKB-KW"/>
</dbReference>
<feature type="transmembrane region" description="Helical" evidence="14">
    <location>
        <begin position="382"/>
        <end position="404"/>
    </location>
</feature>
<evidence type="ECO:0000256" key="1">
    <source>
        <dbReference type="ARBA" id="ARBA00004651"/>
    </source>
</evidence>
<evidence type="ECO:0000256" key="14">
    <source>
        <dbReference type="SAM" id="Phobius"/>
    </source>
</evidence>
<keyword evidence="5 13" id="KW-1003">Cell membrane</keyword>
<dbReference type="PANTHER" id="PTHR13285:SF23">
    <property type="entry name" value="TEICHOIC ACID D-ALANYLTRANSFERASE"/>
    <property type="match status" value="1"/>
</dbReference>
<comment type="subcellular location">
    <subcellularLocation>
        <location evidence="1">Cell membrane</location>
        <topology evidence="1">Multi-pass membrane protein</topology>
    </subcellularLocation>
</comment>
<evidence type="ECO:0000256" key="8">
    <source>
        <dbReference type="ARBA" id="ARBA00022841"/>
    </source>
</evidence>
<protein>
    <recommendedName>
        <fullName evidence="4">Probable alginate O-acetylase AlgI</fullName>
    </recommendedName>
    <alternativeName>
        <fullName evidence="12">Alginate biosynthesis protein AlgI</fullName>
    </alternativeName>
</protein>
<feature type="transmembrane region" description="Helical" evidence="14">
    <location>
        <begin position="321"/>
        <end position="339"/>
    </location>
</feature>
<evidence type="ECO:0000256" key="4">
    <source>
        <dbReference type="ARBA" id="ARBA00016084"/>
    </source>
</evidence>
<keyword evidence="16" id="KW-1185">Reference proteome</keyword>
<evidence type="ECO:0000256" key="5">
    <source>
        <dbReference type="ARBA" id="ARBA00022475"/>
    </source>
</evidence>
<sequence length="514" mass="56258">MLFNSKIFLVYFLPVVLLGFVLLTRLGARRASVAWLSVASVVFYGWWNIQAVPLFMLSIIANFLMGKSLARTRSAWLLLVAVGVNLGVLGYYKYAGFVVSVAVDATGVDWTIPHIVLPLAISFFTFQQIAYLSDAYDGTAVQHSFLDYCLFISFFPHLIAGPITHHSEMLPQFNRLMSGRGEAGRAAVGMTLFLIGLFKKVILADPMGAYATPVFALAGAGHVPAMGAAWAGAGSYALQIYFDFSGYTDMAIGLGLLFGISLPPNFDSPFKSRNIIEFWSRWHMTLTRFLTAYIYNPLVLRLTRARAKKGLRLPRRGQHTLGTFATLVALPSLFTMFLSGLWHGAGWQFIVFGLLHGVYLSINHGWRSLKAALGYRIDGGWIAHAGSVLLTCLCVLVGLVFFRADSVSAARAILHGMVLGAPQGGGAIAVGLRQVMLIAVLLLVVWGLPNAGQWMRNFQTALNYRPARSWLERAWPSSAWRPGPVCGLVVGAVGMLAVMRALSAAPTEFLYFQF</sequence>
<keyword evidence="8" id="KW-0016">Alginate biosynthesis</keyword>
<dbReference type="InterPro" id="IPR051085">
    <property type="entry name" value="MB_O-acyltransferase"/>
</dbReference>
<feature type="transmembrane region" description="Helical" evidence="14">
    <location>
        <begin position="34"/>
        <end position="63"/>
    </location>
</feature>
<dbReference type="InterPro" id="IPR004299">
    <property type="entry name" value="MBOAT_fam"/>
</dbReference>
<evidence type="ECO:0000256" key="10">
    <source>
        <dbReference type="ARBA" id="ARBA00023136"/>
    </source>
</evidence>
<keyword evidence="11 13" id="KW-0012">Acyltransferase</keyword>
<comment type="pathway">
    <text evidence="2">Glycan biosynthesis; alginate biosynthesis.</text>
</comment>